<dbReference type="InterPro" id="IPR013824">
    <property type="entry name" value="Topo_IA_cen_sub1"/>
</dbReference>
<keyword evidence="1" id="KW-0413">Isomerase</keyword>
<evidence type="ECO:0000313" key="3">
    <source>
        <dbReference type="EMBL" id="MEA5477950.1"/>
    </source>
</evidence>
<proteinExistence type="predicted"/>
<accession>A0ABU5TI74</accession>
<dbReference type="RefSeq" id="WP_323261541.1">
    <property type="nucleotide sequence ID" value="NZ_JAYGIE010000047.1"/>
</dbReference>
<name>A0ABU5TI74_9CYAN</name>
<keyword evidence="4" id="KW-1185">Reference proteome</keyword>
<dbReference type="EMBL" id="JAYGIE010000047">
    <property type="protein sequence ID" value="MEA5477950.1"/>
    <property type="molecule type" value="Genomic_DNA"/>
</dbReference>
<protein>
    <recommendedName>
        <fullName evidence="2">Topo IA-type catalytic domain-containing protein</fullName>
    </recommendedName>
</protein>
<gene>
    <name evidence="3" type="ORF">VB774_09995</name>
</gene>
<comment type="caution">
    <text evidence="3">The sequence shown here is derived from an EMBL/GenBank/DDBJ whole genome shotgun (WGS) entry which is preliminary data.</text>
</comment>
<dbReference type="SUPFAM" id="SSF56712">
    <property type="entry name" value="Prokaryotic type I DNA topoisomerase"/>
    <property type="match status" value="1"/>
</dbReference>
<dbReference type="PROSITE" id="PS52039">
    <property type="entry name" value="TOPO_IA_2"/>
    <property type="match status" value="1"/>
</dbReference>
<dbReference type="Proteomes" id="UP001301388">
    <property type="component" value="Unassembled WGS sequence"/>
</dbReference>
<organism evidence="3 4">
    <name type="scientific">Pseudanabaena galeata UHCC 0370</name>
    <dbReference type="NCBI Taxonomy" id="3110310"/>
    <lineage>
        <taxon>Bacteria</taxon>
        <taxon>Bacillati</taxon>
        <taxon>Cyanobacteriota</taxon>
        <taxon>Cyanophyceae</taxon>
        <taxon>Pseudanabaenales</taxon>
        <taxon>Pseudanabaenaceae</taxon>
        <taxon>Pseudanabaena</taxon>
    </lineage>
</organism>
<reference evidence="3 4" key="1">
    <citation type="submission" date="2023-12" db="EMBL/GenBank/DDBJ databases">
        <title>Baltic Sea Cyanobacteria.</title>
        <authorList>
            <person name="Delbaje E."/>
            <person name="Fewer D.P."/>
            <person name="Shishido T.K."/>
        </authorList>
    </citation>
    <scope>NUCLEOTIDE SEQUENCE [LARGE SCALE GENOMIC DNA]</scope>
    <source>
        <strain evidence="3 4">UHCC 0370</strain>
    </source>
</reference>
<evidence type="ECO:0000259" key="2">
    <source>
        <dbReference type="PROSITE" id="PS52039"/>
    </source>
</evidence>
<sequence length="43" mass="4592">MKTAIGRPSTFAAIVKTLKDRTYVLLKGKVLEPSALGMSTAII</sequence>
<evidence type="ECO:0000313" key="4">
    <source>
        <dbReference type="Proteomes" id="UP001301388"/>
    </source>
</evidence>
<evidence type="ECO:0000256" key="1">
    <source>
        <dbReference type="ARBA" id="ARBA00023235"/>
    </source>
</evidence>
<feature type="domain" description="Topo IA-type catalytic" evidence="2">
    <location>
        <begin position="1"/>
        <end position="43"/>
    </location>
</feature>
<dbReference type="InterPro" id="IPR013497">
    <property type="entry name" value="Topo_IA_cen"/>
</dbReference>
<dbReference type="Gene3D" id="1.10.460.10">
    <property type="entry name" value="Topoisomerase I, domain 2"/>
    <property type="match status" value="1"/>
</dbReference>
<dbReference type="InterPro" id="IPR023405">
    <property type="entry name" value="Topo_IA_core_domain"/>
</dbReference>